<keyword evidence="3" id="KW-1185">Reference proteome</keyword>
<evidence type="ECO:0000256" key="1">
    <source>
        <dbReference type="SAM" id="MobiDB-lite"/>
    </source>
</evidence>
<dbReference type="AlphaFoldDB" id="A0A1G9WE30"/>
<accession>A0A1G9WE30</accession>
<dbReference type="Proteomes" id="UP000199370">
    <property type="component" value="Unassembled WGS sequence"/>
</dbReference>
<protein>
    <submittedName>
        <fullName evidence="2">Deoxycytidine triphosphate deaminase</fullName>
    </submittedName>
</protein>
<dbReference type="EMBL" id="FNIA01000008">
    <property type="protein sequence ID" value="SDM82792.1"/>
    <property type="molecule type" value="Genomic_DNA"/>
</dbReference>
<feature type="compositionally biased region" description="Acidic residues" evidence="1">
    <location>
        <begin position="150"/>
        <end position="162"/>
    </location>
</feature>
<proteinExistence type="predicted"/>
<dbReference type="STRING" id="996166.SAMN05192554_10822"/>
<reference evidence="2 3" key="1">
    <citation type="submission" date="2016-10" db="EMBL/GenBank/DDBJ databases">
        <authorList>
            <person name="de Groot N.N."/>
        </authorList>
    </citation>
    <scope>NUCLEOTIDE SEQUENCE [LARGE SCALE GENOMIC DNA]</scope>
    <source>
        <strain evidence="3">EB21,IBRC-M 10013,KCTC 4048</strain>
    </source>
</reference>
<feature type="region of interest" description="Disordered" evidence="1">
    <location>
        <begin position="142"/>
        <end position="162"/>
    </location>
</feature>
<organism evidence="2 3">
    <name type="scientific">Haloarchaeobius iranensis</name>
    <dbReference type="NCBI Taxonomy" id="996166"/>
    <lineage>
        <taxon>Archaea</taxon>
        <taxon>Methanobacteriati</taxon>
        <taxon>Methanobacteriota</taxon>
        <taxon>Stenosarchaea group</taxon>
        <taxon>Halobacteria</taxon>
        <taxon>Halobacteriales</taxon>
        <taxon>Halorubellaceae</taxon>
        <taxon>Haloarchaeobius</taxon>
    </lineage>
</organism>
<gene>
    <name evidence="2" type="ORF">SAMN05192554_10822</name>
</gene>
<sequence>MQEVLDRVENLVHPETQVREHGIDLTVGAIHEVAGSGRIDFGGDELDEAALEPHDLTRRNPDDEYQWWHLDAGTYVLQYNELVTGDEHARLLLQPRNKLMARGVSHPTVTVGSHLPLVPLTVGGAGIDIKENARVSTVVPVEAGPTVGDGGDDDTVDADLVE</sequence>
<evidence type="ECO:0000313" key="3">
    <source>
        <dbReference type="Proteomes" id="UP000199370"/>
    </source>
</evidence>
<dbReference type="RefSeq" id="WP_245707684.1">
    <property type="nucleotide sequence ID" value="NZ_FNIA01000008.1"/>
</dbReference>
<name>A0A1G9WE30_9EURY</name>
<evidence type="ECO:0000313" key="2">
    <source>
        <dbReference type="EMBL" id="SDM82792.1"/>
    </source>
</evidence>